<dbReference type="Pfam" id="PF03737">
    <property type="entry name" value="RraA-like"/>
    <property type="match status" value="1"/>
</dbReference>
<comment type="cofactor">
    <cofactor evidence="2">
        <name>a divalent metal cation</name>
        <dbReference type="ChEBI" id="CHEBI:60240"/>
    </cofactor>
</comment>
<dbReference type="InterPro" id="IPR036704">
    <property type="entry name" value="RraA/RraA-like_sf"/>
</dbReference>
<dbReference type="Proteomes" id="UP000539052">
    <property type="component" value="Unassembled WGS sequence"/>
</dbReference>
<evidence type="ECO:0000256" key="10">
    <source>
        <dbReference type="ARBA" id="ARBA00030169"/>
    </source>
</evidence>
<comment type="function">
    <text evidence="8">Catalyzes the aldol cleavage of 4-hydroxy-4-methyl-2-oxoglutarate (HMG) into 2 molecules of pyruvate. Also contains a secondary oxaloacetate (OAA) decarboxylase activity due to the common pyruvate enolate transition state formed following C-C bond cleavage in the retro-aldol and decarboxylation reactions.</text>
</comment>
<comment type="subunit">
    <text evidence="4">Homotrimer.</text>
</comment>
<sequence length="237" mass="26261">MENEQRIMRDLEQFDTPTITNAVATYAGDRQTCLGLYHPFEINWYTDQNLKCLYPEHGPRCAHVVTVTYSLKDPGYERLEFLDLLKAVEEAPKPVILAMKQCGPDNMRSKNALLGGNMLTALKQLGVTGVLGDGPARDIEEMRGLEVQCLFRGLTAGHGTVAIAALNTPVSVSGMDVCPGEVIHMDQNGAVKFPRKYMGRVLEKAKLINSMDQERQKLMCETTDPAKLAKLMKAVYA</sequence>
<name>A0ABX1VYB4_9FIRM</name>
<dbReference type="SUPFAM" id="SSF89562">
    <property type="entry name" value="RraA-like"/>
    <property type="match status" value="1"/>
</dbReference>
<proteinExistence type="inferred from homology"/>
<dbReference type="PANTHER" id="PTHR33254">
    <property type="entry name" value="4-HYDROXY-4-METHYL-2-OXOGLUTARATE ALDOLASE 3-RELATED"/>
    <property type="match status" value="1"/>
</dbReference>
<dbReference type="EMBL" id="JAAOXG010000070">
    <property type="protein sequence ID" value="NNJ32842.1"/>
    <property type="molecule type" value="Genomic_DNA"/>
</dbReference>
<evidence type="ECO:0000256" key="5">
    <source>
        <dbReference type="ARBA" id="ARBA00012213"/>
    </source>
</evidence>
<comment type="caution">
    <text evidence="13">The sequence shown here is derived from an EMBL/GenBank/DDBJ whole genome shotgun (WGS) entry which is preliminary data.</text>
</comment>
<gene>
    <name evidence="13" type="ORF">G9470_24080</name>
</gene>
<dbReference type="EC" id="4.1.3.17" evidence="5"/>
<keyword evidence="14" id="KW-1185">Reference proteome</keyword>
<evidence type="ECO:0000313" key="14">
    <source>
        <dbReference type="Proteomes" id="UP000539052"/>
    </source>
</evidence>
<evidence type="ECO:0000256" key="7">
    <source>
        <dbReference type="ARBA" id="ARBA00016549"/>
    </source>
</evidence>
<reference evidence="13 14" key="1">
    <citation type="submission" date="2020-03" db="EMBL/GenBank/DDBJ databases">
        <title>Genome Sequence of industrial isolate, B5A.</title>
        <authorList>
            <person name="Sharma S."/>
            <person name="Patil P.B."/>
            <person name="Korpole S."/>
        </authorList>
    </citation>
    <scope>NUCLEOTIDE SEQUENCE [LARGE SCALE GENOMIC DNA]</scope>
    <source>
        <strain evidence="13 14">PI-S10-B5A</strain>
    </source>
</reference>
<evidence type="ECO:0000256" key="2">
    <source>
        <dbReference type="ARBA" id="ARBA00001968"/>
    </source>
</evidence>
<protein>
    <recommendedName>
        <fullName evidence="7">Putative 4-hydroxy-4-methyl-2-oxoglutarate aldolase</fullName>
        <ecNumber evidence="6">4.1.1.112</ecNumber>
        <ecNumber evidence="5">4.1.3.17</ecNumber>
    </recommendedName>
    <alternativeName>
        <fullName evidence="11">Oxaloacetate decarboxylase</fullName>
    </alternativeName>
    <alternativeName>
        <fullName evidence="9">Regulator of ribonuclease activity homolog</fullName>
    </alternativeName>
    <alternativeName>
        <fullName evidence="10">RraA-like protein</fullName>
    </alternativeName>
</protein>
<evidence type="ECO:0000256" key="11">
    <source>
        <dbReference type="ARBA" id="ARBA00032305"/>
    </source>
</evidence>
<accession>A0ABX1VYB4</accession>
<dbReference type="PANTHER" id="PTHR33254:SF4">
    <property type="entry name" value="4-HYDROXY-4-METHYL-2-OXOGLUTARATE ALDOLASE 3-RELATED"/>
    <property type="match status" value="1"/>
</dbReference>
<comment type="catalytic activity">
    <reaction evidence="12">
        <text>oxaloacetate + H(+) = pyruvate + CO2</text>
        <dbReference type="Rhea" id="RHEA:15641"/>
        <dbReference type="ChEBI" id="CHEBI:15361"/>
        <dbReference type="ChEBI" id="CHEBI:15378"/>
        <dbReference type="ChEBI" id="CHEBI:16452"/>
        <dbReference type="ChEBI" id="CHEBI:16526"/>
        <dbReference type="EC" id="4.1.1.112"/>
    </reaction>
</comment>
<evidence type="ECO:0000256" key="12">
    <source>
        <dbReference type="ARBA" id="ARBA00047973"/>
    </source>
</evidence>
<comment type="similarity">
    <text evidence="3">Belongs to the class II aldolase/RraA-like family.</text>
</comment>
<evidence type="ECO:0000256" key="6">
    <source>
        <dbReference type="ARBA" id="ARBA00012947"/>
    </source>
</evidence>
<evidence type="ECO:0000256" key="8">
    <source>
        <dbReference type="ARBA" id="ARBA00025046"/>
    </source>
</evidence>
<comment type="catalytic activity">
    <reaction evidence="1">
        <text>4-hydroxy-4-methyl-2-oxoglutarate = 2 pyruvate</text>
        <dbReference type="Rhea" id="RHEA:22748"/>
        <dbReference type="ChEBI" id="CHEBI:15361"/>
        <dbReference type="ChEBI" id="CHEBI:58276"/>
        <dbReference type="EC" id="4.1.3.17"/>
    </reaction>
</comment>
<evidence type="ECO:0000256" key="3">
    <source>
        <dbReference type="ARBA" id="ARBA00008621"/>
    </source>
</evidence>
<dbReference type="Gene3D" id="3.50.30.40">
    <property type="entry name" value="Ribonuclease E inhibitor RraA/RraA-like"/>
    <property type="match status" value="1"/>
</dbReference>
<dbReference type="InterPro" id="IPR005493">
    <property type="entry name" value="RraA/RraA-like"/>
</dbReference>
<evidence type="ECO:0000313" key="13">
    <source>
        <dbReference type="EMBL" id="NNJ32842.1"/>
    </source>
</evidence>
<evidence type="ECO:0000256" key="4">
    <source>
        <dbReference type="ARBA" id="ARBA00011233"/>
    </source>
</evidence>
<dbReference type="EC" id="4.1.1.112" evidence="6"/>
<evidence type="ECO:0000256" key="1">
    <source>
        <dbReference type="ARBA" id="ARBA00001342"/>
    </source>
</evidence>
<organism evidence="13 14">
    <name type="scientific">Lacrimispora defluvii</name>
    <dbReference type="NCBI Taxonomy" id="2719233"/>
    <lineage>
        <taxon>Bacteria</taxon>
        <taxon>Bacillati</taxon>
        <taxon>Bacillota</taxon>
        <taxon>Clostridia</taxon>
        <taxon>Lachnospirales</taxon>
        <taxon>Lachnospiraceae</taxon>
        <taxon>Lacrimispora</taxon>
    </lineage>
</organism>
<evidence type="ECO:0000256" key="9">
    <source>
        <dbReference type="ARBA" id="ARBA00029596"/>
    </source>
</evidence>